<dbReference type="Pfam" id="PF02687">
    <property type="entry name" value="FtsX"/>
    <property type="match status" value="2"/>
</dbReference>
<evidence type="ECO:0000313" key="10">
    <source>
        <dbReference type="EMBL" id="MBV2358683.1"/>
    </source>
</evidence>
<comment type="subcellular location">
    <subcellularLocation>
        <location evidence="1">Cell membrane</location>
        <topology evidence="1">Multi-pass membrane protein</topology>
    </subcellularLocation>
</comment>
<keyword evidence="3" id="KW-1003">Cell membrane</keyword>
<dbReference type="RefSeq" id="WP_217776537.1">
    <property type="nucleotide sequence ID" value="NZ_JAHRWL010000001.1"/>
</dbReference>
<evidence type="ECO:0000259" key="9">
    <source>
        <dbReference type="Pfam" id="PF12704"/>
    </source>
</evidence>
<dbReference type="PANTHER" id="PTHR30489:SF0">
    <property type="entry name" value="LIPOPROTEIN-RELEASING SYSTEM TRANSMEMBRANE PROTEIN LOLE"/>
    <property type="match status" value="1"/>
</dbReference>
<evidence type="ECO:0000256" key="2">
    <source>
        <dbReference type="ARBA" id="ARBA00005236"/>
    </source>
</evidence>
<comment type="similarity">
    <text evidence="2">Belongs to the ABC-4 integral membrane protein family. LolC/E subfamily.</text>
</comment>
<evidence type="ECO:0000256" key="6">
    <source>
        <dbReference type="ARBA" id="ARBA00023136"/>
    </source>
</evidence>
<feature type="transmembrane region" description="Helical" evidence="7">
    <location>
        <begin position="15"/>
        <end position="37"/>
    </location>
</feature>
<evidence type="ECO:0000259" key="8">
    <source>
        <dbReference type="Pfam" id="PF02687"/>
    </source>
</evidence>
<evidence type="ECO:0000256" key="1">
    <source>
        <dbReference type="ARBA" id="ARBA00004651"/>
    </source>
</evidence>
<keyword evidence="11" id="KW-1185">Reference proteome</keyword>
<feature type="transmembrane region" description="Helical" evidence="7">
    <location>
        <begin position="355"/>
        <end position="376"/>
    </location>
</feature>
<feature type="transmembrane region" description="Helical" evidence="7">
    <location>
        <begin position="654"/>
        <end position="674"/>
    </location>
</feature>
<keyword evidence="5 7" id="KW-1133">Transmembrane helix</keyword>
<sequence length="786" mass="85326">MQAIDIKLLRDFGRLWIQGLAIALVLAAGVAVILMSAGMSGALKETRDTYYDQHRFADVFAAARRAPDSLAQELRDIPGVADIETQVRAYAVLDIPGRAKPATGLLISRPEFGEARLNLPLLRSGRWPETGTEVVVNEPFAEANGFAIGSTFSVNLNGRKRALTITGTALSPEFIYTIGPGALMPQNETFGILWMQADMMDAAFNMAGAFDTVSLALLPRTPVEPVKDAVQALLEPYGGRSPVDRSGQQSNAFLDAEITQLEVLAYVLPPIFLGITVFLVNMVIGRIVFLERAEIGLMKAVGYSDWEVCLHYLMLAALIALVGIGIGWVVGTWLAREMAELFGKYYDFPFLVFNAPTRVYVLSALLGLAATSAGALRSALQAARMAPAVAMAPPAPPRFRRSWLDVLATALSLSQPTRMILRSLVRWPMRAAMTMLGMALAVSVLVASNFFPDAVDEIIDKGFYQSNRQDMLLLFDPDVPVAALDEVRRMPGVLQAEPQQYHAAVLRRGPYEKQVAISTVSPDTDLARVIDQDGDVVIPDRSGILLSDRLAAALHVTAGDIVTAQFESGNFQTFDIPVSGVVTQFFGLGAYLDHDAMSRLFEQAPRMSAANVTLADPGAAEAFEERIKEFPVLSGTINMTENRQSFLDTLAQNILIVTAVYAVLGTIITVGVAYNGARVQLSERARELASLRILGFSHAETSYILAGEILLLALLAQPLGWWIGTFVAKLMTDSYASDLYAIPLVLMPATYARASLIVLAAAVVSVAIVTRRLNRLDLISVMKTRE</sequence>
<evidence type="ECO:0000256" key="7">
    <source>
        <dbReference type="SAM" id="Phobius"/>
    </source>
</evidence>
<dbReference type="Proteomes" id="UP001166293">
    <property type="component" value="Unassembled WGS sequence"/>
</dbReference>
<dbReference type="PANTHER" id="PTHR30489">
    <property type="entry name" value="LIPOPROTEIN-RELEASING SYSTEM TRANSMEMBRANE PROTEIN LOLE"/>
    <property type="match status" value="1"/>
</dbReference>
<keyword evidence="4 7" id="KW-0812">Transmembrane</keyword>
<keyword evidence="6 7" id="KW-0472">Membrane</keyword>
<dbReference type="InterPro" id="IPR003838">
    <property type="entry name" value="ABC3_permease_C"/>
</dbReference>
<reference evidence="10" key="1">
    <citation type="submission" date="2021-06" db="EMBL/GenBank/DDBJ databases">
        <title>Thalassococcus sp. CAU 1522 isolated from sea sand, Republic of Korea.</title>
        <authorList>
            <person name="Kim W."/>
        </authorList>
    </citation>
    <scope>NUCLEOTIDE SEQUENCE</scope>
    <source>
        <strain evidence="10">CAU 1522</strain>
    </source>
</reference>
<protein>
    <submittedName>
        <fullName evidence="10">FtsX-like permease family protein</fullName>
    </submittedName>
</protein>
<comment type="caution">
    <text evidence="10">The sequence shown here is derived from an EMBL/GenBank/DDBJ whole genome shotgun (WGS) entry which is preliminary data.</text>
</comment>
<organism evidence="10 11">
    <name type="scientific">Thalassococcus arenae</name>
    <dbReference type="NCBI Taxonomy" id="2851652"/>
    <lineage>
        <taxon>Bacteria</taxon>
        <taxon>Pseudomonadati</taxon>
        <taxon>Pseudomonadota</taxon>
        <taxon>Alphaproteobacteria</taxon>
        <taxon>Rhodobacterales</taxon>
        <taxon>Roseobacteraceae</taxon>
        <taxon>Thalassococcus</taxon>
    </lineage>
</organism>
<feature type="domain" description="ABC3 transporter permease C-terminal" evidence="8">
    <location>
        <begin position="271"/>
        <end position="387"/>
    </location>
</feature>
<evidence type="ECO:0000313" key="11">
    <source>
        <dbReference type="Proteomes" id="UP001166293"/>
    </source>
</evidence>
<feature type="transmembrane region" description="Helical" evidence="7">
    <location>
        <begin position="709"/>
        <end position="731"/>
    </location>
</feature>
<evidence type="ECO:0000256" key="4">
    <source>
        <dbReference type="ARBA" id="ARBA00022692"/>
    </source>
</evidence>
<feature type="transmembrane region" description="Helical" evidence="7">
    <location>
        <begin position="263"/>
        <end position="289"/>
    </location>
</feature>
<dbReference type="InterPro" id="IPR051447">
    <property type="entry name" value="Lipoprotein-release_system"/>
</dbReference>
<gene>
    <name evidence="10" type="ORF">KUH32_02770</name>
</gene>
<feature type="domain" description="ABC3 transporter permease C-terminal" evidence="8">
    <location>
        <begin position="660"/>
        <end position="776"/>
    </location>
</feature>
<feature type="transmembrane region" description="Helical" evidence="7">
    <location>
        <begin position="431"/>
        <end position="451"/>
    </location>
</feature>
<dbReference type="Pfam" id="PF12704">
    <property type="entry name" value="MacB_PCD"/>
    <property type="match status" value="1"/>
</dbReference>
<evidence type="ECO:0000256" key="3">
    <source>
        <dbReference type="ARBA" id="ARBA00022475"/>
    </source>
</evidence>
<accession>A0ABS6N3U1</accession>
<feature type="domain" description="MacB-like periplasmic core" evidence="9">
    <location>
        <begin position="432"/>
        <end position="629"/>
    </location>
</feature>
<feature type="transmembrane region" description="Helical" evidence="7">
    <location>
        <begin position="310"/>
        <end position="335"/>
    </location>
</feature>
<evidence type="ECO:0000256" key="5">
    <source>
        <dbReference type="ARBA" id="ARBA00022989"/>
    </source>
</evidence>
<dbReference type="EMBL" id="JAHRWL010000001">
    <property type="protein sequence ID" value="MBV2358683.1"/>
    <property type="molecule type" value="Genomic_DNA"/>
</dbReference>
<dbReference type="InterPro" id="IPR025857">
    <property type="entry name" value="MacB_PCD"/>
</dbReference>
<name>A0ABS6N3U1_9RHOB</name>
<feature type="transmembrane region" description="Helical" evidence="7">
    <location>
        <begin position="751"/>
        <end position="770"/>
    </location>
</feature>
<proteinExistence type="inferred from homology"/>